<feature type="compositionally biased region" description="Gly residues" evidence="1">
    <location>
        <begin position="84"/>
        <end position="102"/>
    </location>
</feature>
<dbReference type="Proteomes" id="UP000078200">
    <property type="component" value="Unassembled WGS sequence"/>
</dbReference>
<sequence>MYACMNCEMHVITTVKIKMAMKSRLEIIKSRLEMNSRHKIWKIKVNGDEKPVVPKWRRRRRGRGGGAKWRQMRNDQVSQNWPHRGGGGGDQHGFGGGQGGGGGGGFCITVRFF</sequence>
<accession>A0A1A9UNY9</accession>
<evidence type="ECO:0000256" key="1">
    <source>
        <dbReference type="SAM" id="MobiDB-lite"/>
    </source>
</evidence>
<protein>
    <submittedName>
        <fullName evidence="2">Uncharacterized protein</fullName>
    </submittedName>
</protein>
<dbReference type="EnsemblMetazoa" id="GAUT010751-RA">
    <property type="protein sequence ID" value="GAUT010751-PA"/>
    <property type="gene ID" value="GAUT010751"/>
</dbReference>
<feature type="region of interest" description="Disordered" evidence="1">
    <location>
        <begin position="58"/>
        <end position="102"/>
    </location>
</feature>
<name>A0A1A9UNY9_GLOAU</name>
<evidence type="ECO:0000313" key="3">
    <source>
        <dbReference type="Proteomes" id="UP000078200"/>
    </source>
</evidence>
<dbReference type="AlphaFoldDB" id="A0A1A9UNY9"/>
<organism evidence="2 3">
    <name type="scientific">Glossina austeni</name>
    <name type="common">Savannah tsetse fly</name>
    <dbReference type="NCBI Taxonomy" id="7395"/>
    <lineage>
        <taxon>Eukaryota</taxon>
        <taxon>Metazoa</taxon>
        <taxon>Ecdysozoa</taxon>
        <taxon>Arthropoda</taxon>
        <taxon>Hexapoda</taxon>
        <taxon>Insecta</taxon>
        <taxon>Pterygota</taxon>
        <taxon>Neoptera</taxon>
        <taxon>Endopterygota</taxon>
        <taxon>Diptera</taxon>
        <taxon>Brachycera</taxon>
        <taxon>Muscomorpha</taxon>
        <taxon>Hippoboscoidea</taxon>
        <taxon>Glossinidae</taxon>
        <taxon>Glossina</taxon>
    </lineage>
</organism>
<keyword evidence="3" id="KW-1185">Reference proteome</keyword>
<evidence type="ECO:0000313" key="2">
    <source>
        <dbReference type="EnsemblMetazoa" id="GAUT010751-PA"/>
    </source>
</evidence>
<reference evidence="2" key="1">
    <citation type="submission" date="2020-05" db="UniProtKB">
        <authorList>
            <consortium name="EnsemblMetazoa"/>
        </authorList>
    </citation>
    <scope>IDENTIFICATION</scope>
    <source>
        <strain evidence="2">TTRI</strain>
    </source>
</reference>
<proteinExistence type="predicted"/>
<dbReference type="VEuPathDB" id="VectorBase:GAUT010751"/>